<reference evidence="1" key="1">
    <citation type="submission" date="2018-06" db="EMBL/GenBank/DDBJ databases">
        <authorList>
            <person name="Zhirakovskaya E."/>
        </authorList>
    </citation>
    <scope>NUCLEOTIDE SEQUENCE</scope>
</reference>
<evidence type="ECO:0000313" key="1">
    <source>
        <dbReference type="EMBL" id="VAW65820.1"/>
    </source>
</evidence>
<name>A0A3B0XM74_9ZZZZ</name>
<dbReference type="EMBL" id="UOFI01000069">
    <property type="protein sequence ID" value="VAW65820.1"/>
    <property type="molecule type" value="Genomic_DNA"/>
</dbReference>
<accession>A0A3B0XM74</accession>
<proteinExistence type="predicted"/>
<organism evidence="1">
    <name type="scientific">hydrothermal vent metagenome</name>
    <dbReference type="NCBI Taxonomy" id="652676"/>
    <lineage>
        <taxon>unclassified sequences</taxon>
        <taxon>metagenomes</taxon>
        <taxon>ecological metagenomes</taxon>
    </lineage>
</organism>
<protein>
    <recommendedName>
        <fullName evidence="2">Nucleotide exchange factor GrpE</fullName>
    </recommendedName>
</protein>
<gene>
    <name evidence="1" type="ORF">MNBD_GAMMA09-3309</name>
</gene>
<sequence length="186" mass="21342">MMNSRKNNRTPHASKLREFINSFRQLMFPKEFRIAAPIWPPGYLELITNMIKQLEVELTSKGEEKDKKLEEALPDKTGLLADIATGLWRTRKNIVEEGADTPKDGMEKAFRHVQSVFDVLETAEMQIKDHTGEKWADGRLINVVAFQPMPELTEEIIIETIKPSIFFKDQHIQKAQVIVGTPPEND</sequence>
<dbReference type="AlphaFoldDB" id="A0A3B0XM74"/>
<evidence type="ECO:0008006" key="2">
    <source>
        <dbReference type="Google" id="ProtNLM"/>
    </source>
</evidence>